<evidence type="ECO:0000313" key="15">
    <source>
        <dbReference type="EMBL" id="KAK3858342.1"/>
    </source>
</evidence>
<dbReference type="GO" id="GO:0005737">
    <property type="term" value="C:cytoplasm"/>
    <property type="evidence" value="ECO:0007669"/>
    <property type="project" value="TreeGrafter"/>
</dbReference>
<feature type="compositionally biased region" description="Polar residues" evidence="13">
    <location>
        <begin position="502"/>
        <end position="526"/>
    </location>
</feature>
<comment type="caution">
    <text evidence="15">The sequence shown here is derived from an EMBL/GenBank/DDBJ whole genome shotgun (WGS) entry which is preliminary data.</text>
</comment>
<dbReference type="PROSITE" id="PS50157">
    <property type="entry name" value="ZINC_FINGER_C2H2_2"/>
    <property type="match status" value="1"/>
</dbReference>
<feature type="compositionally biased region" description="Basic residues" evidence="13">
    <location>
        <begin position="993"/>
        <end position="1003"/>
    </location>
</feature>
<dbReference type="PANTHER" id="PTHR21502">
    <property type="entry name" value="ZINC FINGER PROTEIN DZIP1"/>
    <property type="match status" value="1"/>
</dbReference>
<evidence type="ECO:0000256" key="2">
    <source>
        <dbReference type="ARBA" id="ARBA00004120"/>
    </source>
</evidence>
<evidence type="ECO:0000256" key="4">
    <source>
        <dbReference type="ARBA" id="ARBA00022490"/>
    </source>
</evidence>
<feature type="compositionally biased region" description="Low complexity" evidence="13">
    <location>
        <begin position="1053"/>
        <end position="1067"/>
    </location>
</feature>
<feature type="compositionally biased region" description="Acidic residues" evidence="13">
    <location>
        <begin position="556"/>
        <end position="568"/>
    </location>
</feature>
<dbReference type="Pfam" id="PF25977">
    <property type="entry name" value="DZIP1"/>
    <property type="match status" value="1"/>
</dbReference>
<feature type="region of interest" description="Disordered" evidence="13">
    <location>
        <begin position="456"/>
        <end position="635"/>
    </location>
</feature>
<keyword evidence="8 12" id="KW-0175">Coiled coil</keyword>
<keyword evidence="4" id="KW-0963">Cytoplasm</keyword>
<gene>
    <name evidence="15" type="ORF">Pcinc_035467</name>
</gene>
<name>A0AAE1EMY9_PETCI</name>
<evidence type="ECO:0000256" key="9">
    <source>
        <dbReference type="ARBA" id="ARBA00023212"/>
    </source>
</evidence>
<evidence type="ECO:0000256" key="6">
    <source>
        <dbReference type="ARBA" id="ARBA00022771"/>
    </source>
</evidence>
<feature type="region of interest" description="Disordered" evidence="13">
    <location>
        <begin position="970"/>
        <end position="1085"/>
    </location>
</feature>
<evidence type="ECO:0000256" key="12">
    <source>
        <dbReference type="SAM" id="Coils"/>
    </source>
</evidence>
<organism evidence="15 16">
    <name type="scientific">Petrolisthes cinctipes</name>
    <name type="common">Flat porcelain crab</name>
    <dbReference type="NCBI Taxonomy" id="88211"/>
    <lineage>
        <taxon>Eukaryota</taxon>
        <taxon>Metazoa</taxon>
        <taxon>Ecdysozoa</taxon>
        <taxon>Arthropoda</taxon>
        <taxon>Crustacea</taxon>
        <taxon>Multicrustacea</taxon>
        <taxon>Malacostraca</taxon>
        <taxon>Eumalacostraca</taxon>
        <taxon>Eucarida</taxon>
        <taxon>Decapoda</taxon>
        <taxon>Pleocyemata</taxon>
        <taxon>Anomura</taxon>
        <taxon>Galatheoidea</taxon>
        <taxon>Porcellanidae</taxon>
        <taxon>Petrolisthes</taxon>
    </lineage>
</organism>
<comment type="similarity">
    <text evidence="3">Belongs to the DZIP C2H2-type zinc-finger protein family.</text>
</comment>
<evidence type="ECO:0000256" key="13">
    <source>
        <dbReference type="SAM" id="MobiDB-lite"/>
    </source>
</evidence>
<dbReference type="PROSITE" id="PS00028">
    <property type="entry name" value="ZINC_FINGER_C2H2_1"/>
    <property type="match status" value="1"/>
</dbReference>
<feature type="compositionally biased region" description="Basic and acidic residues" evidence="13">
    <location>
        <begin position="777"/>
        <end position="795"/>
    </location>
</feature>
<feature type="compositionally biased region" description="Acidic residues" evidence="13">
    <location>
        <begin position="822"/>
        <end position="832"/>
    </location>
</feature>
<evidence type="ECO:0000256" key="5">
    <source>
        <dbReference type="ARBA" id="ARBA00022723"/>
    </source>
</evidence>
<dbReference type="Gene3D" id="3.30.160.60">
    <property type="entry name" value="Classic Zinc Finger"/>
    <property type="match status" value="1"/>
</dbReference>
<evidence type="ECO:0000256" key="11">
    <source>
        <dbReference type="PROSITE-ProRule" id="PRU00042"/>
    </source>
</evidence>
<dbReference type="Proteomes" id="UP001286313">
    <property type="component" value="Unassembled WGS sequence"/>
</dbReference>
<feature type="compositionally biased region" description="Basic and acidic residues" evidence="13">
    <location>
        <begin position="833"/>
        <end position="846"/>
    </location>
</feature>
<feature type="coiled-coil region" evidence="12">
    <location>
        <begin position="92"/>
        <end position="119"/>
    </location>
</feature>
<feature type="compositionally biased region" description="Polar residues" evidence="13">
    <location>
        <begin position="1004"/>
        <end position="1020"/>
    </location>
</feature>
<dbReference type="InterPro" id="IPR051241">
    <property type="entry name" value="DZIP_RILPL"/>
</dbReference>
<evidence type="ECO:0000256" key="3">
    <source>
        <dbReference type="ARBA" id="ARBA00009131"/>
    </source>
</evidence>
<keyword evidence="16" id="KW-1185">Reference proteome</keyword>
<keyword evidence="6 11" id="KW-0863">Zinc-finger</keyword>
<feature type="compositionally biased region" description="Polar residues" evidence="13">
    <location>
        <begin position="847"/>
        <end position="857"/>
    </location>
</feature>
<evidence type="ECO:0000256" key="7">
    <source>
        <dbReference type="ARBA" id="ARBA00022833"/>
    </source>
</evidence>
<protein>
    <recommendedName>
        <fullName evidence="14">C2H2-type domain-containing protein</fullName>
    </recommendedName>
</protein>
<feature type="compositionally biased region" description="Basic and acidic residues" evidence="13">
    <location>
        <begin position="726"/>
        <end position="745"/>
    </location>
</feature>
<dbReference type="GO" id="GO:0008270">
    <property type="term" value="F:zinc ion binding"/>
    <property type="evidence" value="ECO:0007669"/>
    <property type="project" value="UniProtKB-KW"/>
</dbReference>
<evidence type="ECO:0000313" key="16">
    <source>
        <dbReference type="Proteomes" id="UP001286313"/>
    </source>
</evidence>
<dbReference type="GO" id="GO:0036064">
    <property type="term" value="C:ciliary basal body"/>
    <property type="evidence" value="ECO:0007669"/>
    <property type="project" value="TreeGrafter"/>
</dbReference>
<dbReference type="AlphaFoldDB" id="A0AAE1EMY9"/>
<dbReference type="InterPro" id="IPR058883">
    <property type="entry name" value="DZIP1_dom"/>
</dbReference>
<keyword evidence="7" id="KW-0862">Zinc</keyword>
<dbReference type="GO" id="GO:0060271">
    <property type="term" value="P:cilium assembly"/>
    <property type="evidence" value="ECO:0007669"/>
    <property type="project" value="TreeGrafter"/>
</dbReference>
<accession>A0AAE1EMY9</accession>
<feature type="compositionally biased region" description="Polar residues" evidence="13">
    <location>
        <begin position="767"/>
        <end position="776"/>
    </location>
</feature>
<feature type="region of interest" description="Disordered" evidence="13">
    <location>
        <begin position="410"/>
        <end position="431"/>
    </location>
</feature>
<dbReference type="GO" id="GO:0005814">
    <property type="term" value="C:centriole"/>
    <property type="evidence" value="ECO:0007669"/>
    <property type="project" value="UniProtKB-SubCell"/>
</dbReference>
<evidence type="ECO:0000256" key="1">
    <source>
        <dbReference type="ARBA" id="ARBA00004114"/>
    </source>
</evidence>
<feature type="region of interest" description="Disordered" evidence="13">
    <location>
        <begin position="881"/>
        <end position="905"/>
    </location>
</feature>
<evidence type="ECO:0000256" key="10">
    <source>
        <dbReference type="ARBA" id="ARBA00023273"/>
    </source>
</evidence>
<feature type="compositionally biased region" description="Basic and acidic residues" evidence="13">
    <location>
        <begin position="410"/>
        <end position="423"/>
    </location>
</feature>
<feature type="domain" description="C2H2-type" evidence="14">
    <location>
        <begin position="157"/>
        <end position="185"/>
    </location>
</feature>
<evidence type="ECO:0000256" key="8">
    <source>
        <dbReference type="ARBA" id="ARBA00023054"/>
    </source>
</evidence>
<feature type="compositionally biased region" description="Basic and acidic residues" evidence="13">
    <location>
        <begin position="590"/>
        <end position="601"/>
    </location>
</feature>
<feature type="compositionally biased region" description="Acidic residues" evidence="13">
    <location>
        <begin position="882"/>
        <end position="894"/>
    </location>
</feature>
<sequence>MKAQLTSPRGAATTLDFPSQRREKIDWHKLASIDLRDLTSSCSIEVLQENLSHVAFCDAEVEFDQGTNSGRRNLLKMFRLAQLTVQYLFLSQDFIETQLKEAQEEVTSTNEKYHQLKLKFVQQVDEAKKMRATNRNMRETVKYVNSFALANGIFQPVPCPLCPKTFRSHDFLHSHLWRKHPGQASTMVIAQAPQIPPSAAAIPVQSAATLPSSAVETRDAHHAPLETPVTLAPSVTSLKTNDVDLFRHAPLETPVTLAPSVTSPKSNDVDSFRLNEIERKFDAMNNNFSKIICDMEEQKRMLERENERKQEEVKRAWEEKANLEKGYEAQLDKLGEQIALLQNNNNNNSRDHTTPENNSDKFLQLIKRQEDEIRSLRAEMENQSENRVEVMKSPDDVDGLSSELRALRKQVGEQKRQHKESLRKMHQSLQSDYEQAIATEKAKLREMMKDIAQEEATTAINSRRPPPSPTASSSSTTLGKKKHQNTGEASRSLPDKKDKHNNNISTIPSTPSKKYLDTSKTASPSARMSPELAYDGSLQSPSQPRNNTRLHRMDTQELDSDSETESESDTSRWTQSDLRVTQLQINSPNTKREEEYKERSPVHSFIHSPPPSDSVSDEESTEESEGSISDTEVTSDTLSLNALLKENPNLWDQMREATKDVLASKLSALGIKHSEKGIKTAVLTSCLSRLRKDRRDLEKKHTNFLELRKRLENEVRAKVDDKIDRVEDTTGKQDQVESRGNDKHQRTGVFSRMVKNVHSRVKEGSKAFSSSVSKTGESVKHGVKDIFHTNHKSSDDVQVIGRGRRVSVASGEGKSDDRDSSSEESDEDEEESDGLKSARIEVHNETSKSVSRNLFGNNMSGGAKPKIGGYFENKTYGKSSIEESDSEWDSDPEYENVKKAQPPERTDSLNVTLETADLHTSSWDMYTTNQSNPIKLRKPVGDNVSKLTRTIESQLGGRSRTSKLAGAVDIMGSSGSDHQSVIPRRSSDTSPQHTHHHQPKHNNTHNGSQHILNSPGSDHQSVIPRRSSDTSPQHTHHHHQPKHNNTPSGSQHTLNSPSNSSNTLKTSMWGSADDVNNPRLKNNKPLTSRATIHSWDSEDDLNISDIE</sequence>
<comment type="subcellular location">
    <subcellularLocation>
        <location evidence="2">Cytoplasm</location>
        <location evidence="2">Cytoskeleton</location>
        <location evidence="2">Cilium basal body</location>
    </subcellularLocation>
    <subcellularLocation>
        <location evidence="1">Cytoplasm</location>
        <location evidence="1">Cytoskeleton</location>
        <location evidence="1">Microtubule organizing center</location>
        <location evidence="1">Centrosome</location>
        <location evidence="1">Centriole</location>
    </subcellularLocation>
</comment>
<feature type="compositionally biased region" description="Polar residues" evidence="13">
    <location>
        <begin position="537"/>
        <end position="547"/>
    </location>
</feature>
<feature type="coiled-coil region" evidence="12">
    <location>
        <begin position="687"/>
        <end position="714"/>
    </location>
</feature>
<proteinExistence type="inferred from homology"/>
<keyword evidence="5" id="KW-0479">Metal-binding</keyword>
<feature type="region of interest" description="Disordered" evidence="13">
    <location>
        <begin position="760"/>
        <end position="857"/>
    </location>
</feature>
<feature type="region of interest" description="Disordered" evidence="13">
    <location>
        <begin position="726"/>
        <end position="747"/>
    </location>
</feature>
<feature type="compositionally biased region" description="Basic and acidic residues" evidence="13">
    <location>
        <begin position="895"/>
        <end position="905"/>
    </location>
</feature>
<reference evidence="15" key="1">
    <citation type="submission" date="2023-10" db="EMBL/GenBank/DDBJ databases">
        <title>Genome assemblies of two species of porcelain crab, Petrolisthes cinctipes and Petrolisthes manimaculis (Anomura: Porcellanidae).</title>
        <authorList>
            <person name="Angst P."/>
        </authorList>
    </citation>
    <scope>NUCLEOTIDE SEQUENCE</scope>
    <source>
        <strain evidence="15">PB745_01</strain>
        <tissue evidence="15">Gill</tissue>
    </source>
</reference>
<keyword evidence="10" id="KW-0966">Cell projection</keyword>
<dbReference type="InterPro" id="IPR032714">
    <property type="entry name" value="DZIP1_N"/>
</dbReference>
<dbReference type="Pfam" id="PF13815">
    <property type="entry name" value="Dzip-like_N"/>
    <property type="match status" value="1"/>
</dbReference>
<dbReference type="EMBL" id="JAWQEG010005341">
    <property type="protein sequence ID" value="KAK3858342.1"/>
    <property type="molecule type" value="Genomic_DNA"/>
</dbReference>
<evidence type="ECO:0000259" key="14">
    <source>
        <dbReference type="PROSITE" id="PS50157"/>
    </source>
</evidence>
<feature type="compositionally biased region" description="Polar residues" evidence="13">
    <location>
        <begin position="572"/>
        <end position="589"/>
    </location>
</feature>
<keyword evidence="9" id="KW-0206">Cytoskeleton</keyword>
<dbReference type="InterPro" id="IPR013087">
    <property type="entry name" value="Znf_C2H2_type"/>
</dbReference>
<feature type="compositionally biased region" description="Acidic residues" evidence="13">
    <location>
        <begin position="615"/>
        <end position="625"/>
    </location>
</feature>
<dbReference type="PANTHER" id="PTHR21502:SF3">
    <property type="entry name" value="CILIUM ASSEMBLY PROTEIN DZIP1L"/>
    <property type="match status" value="1"/>
</dbReference>